<name>A0ABU9BAV1_9BURK</name>
<evidence type="ECO:0000256" key="1">
    <source>
        <dbReference type="SAM" id="MobiDB-lite"/>
    </source>
</evidence>
<evidence type="ECO:0000313" key="2">
    <source>
        <dbReference type="EMBL" id="MEK8025865.1"/>
    </source>
</evidence>
<sequence>MSWSMVGQVRAVVDGRRSAVGGPPHRRPDKPDFTSIRIDVDMRTSAWMPMPGLRKMPAMRCTDG</sequence>
<dbReference type="Proteomes" id="UP001368500">
    <property type="component" value="Unassembled WGS sequence"/>
</dbReference>
<protein>
    <submittedName>
        <fullName evidence="2">Uncharacterized protein</fullName>
    </submittedName>
</protein>
<evidence type="ECO:0000313" key="3">
    <source>
        <dbReference type="Proteomes" id="UP001368500"/>
    </source>
</evidence>
<dbReference type="RefSeq" id="WP_341373651.1">
    <property type="nucleotide sequence ID" value="NZ_JBBUTF010000006.1"/>
</dbReference>
<organism evidence="2 3">
    <name type="scientific">Pseudaquabacterium rugosum</name>
    <dbReference type="NCBI Taxonomy" id="2984194"/>
    <lineage>
        <taxon>Bacteria</taxon>
        <taxon>Pseudomonadati</taxon>
        <taxon>Pseudomonadota</taxon>
        <taxon>Betaproteobacteria</taxon>
        <taxon>Burkholderiales</taxon>
        <taxon>Sphaerotilaceae</taxon>
        <taxon>Pseudaquabacterium</taxon>
    </lineage>
</organism>
<dbReference type="EMBL" id="JBBUTF010000006">
    <property type="protein sequence ID" value="MEK8025865.1"/>
    <property type="molecule type" value="Genomic_DNA"/>
</dbReference>
<gene>
    <name evidence="2" type="ORF">AACH11_07820</name>
</gene>
<proteinExistence type="predicted"/>
<accession>A0ABU9BAV1</accession>
<feature type="region of interest" description="Disordered" evidence="1">
    <location>
        <begin position="14"/>
        <end position="33"/>
    </location>
</feature>
<keyword evidence="3" id="KW-1185">Reference proteome</keyword>
<comment type="caution">
    <text evidence="2">The sequence shown here is derived from an EMBL/GenBank/DDBJ whole genome shotgun (WGS) entry which is preliminary data.</text>
</comment>
<reference evidence="2 3" key="1">
    <citation type="submission" date="2024-04" db="EMBL/GenBank/DDBJ databases">
        <title>Novel species of the genus Ideonella isolated from streams.</title>
        <authorList>
            <person name="Lu H."/>
        </authorList>
    </citation>
    <scope>NUCLEOTIDE SEQUENCE [LARGE SCALE GENOMIC DNA]</scope>
    <source>
        <strain evidence="2 3">BYS139W</strain>
    </source>
</reference>